<keyword evidence="1" id="KW-0812">Transmembrane</keyword>
<feature type="transmembrane region" description="Helical" evidence="1">
    <location>
        <begin position="39"/>
        <end position="60"/>
    </location>
</feature>
<accession>A0ABQ3ICA8</accession>
<dbReference type="EMBL" id="BNAH01000001">
    <property type="protein sequence ID" value="GHE78963.1"/>
    <property type="molecule type" value="Genomic_DNA"/>
</dbReference>
<keyword evidence="1" id="KW-1133">Transmembrane helix</keyword>
<gene>
    <name evidence="2" type="ORF">GCM10011501_03590</name>
</gene>
<proteinExistence type="predicted"/>
<sequence length="146" mass="16444">MEKVNNERIVKNENLFRALVCIPPAILFVLLSINSIATSGILIFQVIFILLAAYFSLSALSNAAQYTNERYDGNAEPFFKNQNLSKSIKFLPIAIIFTFVAYDAVITSTHVVFQTVYVILAFALVLTTIAYAAFYTNDRYEENAEH</sequence>
<keyword evidence="3" id="KW-1185">Reference proteome</keyword>
<organism evidence="2 3">
    <name type="scientific">Thalassotalea profundi</name>
    <dbReference type="NCBI Taxonomy" id="2036687"/>
    <lineage>
        <taxon>Bacteria</taxon>
        <taxon>Pseudomonadati</taxon>
        <taxon>Pseudomonadota</taxon>
        <taxon>Gammaproteobacteria</taxon>
        <taxon>Alteromonadales</taxon>
        <taxon>Colwelliaceae</taxon>
        <taxon>Thalassotalea</taxon>
    </lineage>
</organism>
<feature type="transmembrane region" description="Helical" evidence="1">
    <location>
        <begin position="90"/>
        <end position="109"/>
    </location>
</feature>
<feature type="transmembrane region" description="Helical" evidence="1">
    <location>
        <begin position="115"/>
        <end position="134"/>
    </location>
</feature>
<evidence type="ECO:0000256" key="1">
    <source>
        <dbReference type="SAM" id="Phobius"/>
    </source>
</evidence>
<evidence type="ECO:0000313" key="3">
    <source>
        <dbReference type="Proteomes" id="UP000626370"/>
    </source>
</evidence>
<feature type="transmembrane region" description="Helical" evidence="1">
    <location>
        <begin position="15"/>
        <end position="33"/>
    </location>
</feature>
<comment type="caution">
    <text evidence="2">The sequence shown here is derived from an EMBL/GenBank/DDBJ whole genome shotgun (WGS) entry which is preliminary data.</text>
</comment>
<evidence type="ECO:0000313" key="2">
    <source>
        <dbReference type="EMBL" id="GHE78963.1"/>
    </source>
</evidence>
<keyword evidence="1" id="KW-0472">Membrane</keyword>
<name>A0ABQ3ICA8_9GAMM</name>
<dbReference type="Proteomes" id="UP000626370">
    <property type="component" value="Unassembled WGS sequence"/>
</dbReference>
<dbReference type="RefSeq" id="WP_189376362.1">
    <property type="nucleotide sequence ID" value="NZ_BNAH01000001.1"/>
</dbReference>
<protein>
    <submittedName>
        <fullName evidence="2">Uncharacterized protein</fullName>
    </submittedName>
</protein>
<reference evidence="3" key="1">
    <citation type="journal article" date="2019" name="Int. J. Syst. Evol. Microbiol.">
        <title>The Global Catalogue of Microorganisms (GCM) 10K type strain sequencing project: providing services to taxonomists for standard genome sequencing and annotation.</title>
        <authorList>
            <consortium name="The Broad Institute Genomics Platform"/>
            <consortium name="The Broad Institute Genome Sequencing Center for Infectious Disease"/>
            <person name="Wu L."/>
            <person name="Ma J."/>
        </authorList>
    </citation>
    <scope>NUCLEOTIDE SEQUENCE [LARGE SCALE GENOMIC DNA]</scope>
    <source>
        <strain evidence="3">CGMCC 1.15922</strain>
    </source>
</reference>